<dbReference type="InterPro" id="IPR040055">
    <property type="entry name" value="Ribosomal_uS10m"/>
</dbReference>
<proteinExistence type="inferred from homology"/>
<evidence type="ECO:0000256" key="1">
    <source>
        <dbReference type="ARBA" id="ARBA00004173"/>
    </source>
</evidence>
<evidence type="ECO:0000256" key="2">
    <source>
        <dbReference type="ARBA" id="ARBA00007102"/>
    </source>
</evidence>
<dbReference type="PANTHER" id="PTHR13334:SF4">
    <property type="entry name" value="SMALL RIBOSOMAL SUBUNIT PROTEIN US10M"/>
    <property type="match status" value="1"/>
</dbReference>
<evidence type="ECO:0000256" key="7">
    <source>
        <dbReference type="ARBA" id="ARBA00035544"/>
    </source>
</evidence>
<protein>
    <recommendedName>
        <fullName evidence="6">Small ribosomal subunit protein uS10m</fullName>
    </recommendedName>
    <alternativeName>
        <fullName evidence="7">28S ribosomal protein S10, mitochondrial</fullName>
    </alternativeName>
</protein>
<evidence type="ECO:0000256" key="3">
    <source>
        <dbReference type="ARBA" id="ARBA00022980"/>
    </source>
</evidence>
<evidence type="ECO:0000256" key="5">
    <source>
        <dbReference type="ARBA" id="ARBA00023274"/>
    </source>
</evidence>
<feature type="domain" description="Small ribosomal subunit protein uS10" evidence="8">
    <location>
        <begin position="92"/>
        <end position="189"/>
    </location>
</feature>
<evidence type="ECO:0000259" key="8">
    <source>
        <dbReference type="SMART" id="SM01403"/>
    </source>
</evidence>
<comment type="similarity">
    <text evidence="2">Belongs to the universal ribosomal protein uS10 family.</text>
</comment>
<organism evidence="9 10">
    <name type="scientific">Petrolisthes manimaculis</name>
    <dbReference type="NCBI Taxonomy" id="1843537"/>
    <lineage>
        <taxon>Eukaryota</taxon>
        <taxon>Metazoa</taxon>
        <taxon>Ecdysozoa</taxon>
        <taxon>Arthropoda</taxon>
        <taxon>Crustacea</taxon>
        <taxon>Multicrustacea</taxon>
        <taxon>Malacostraca</taxon>
        <taxon>Eumalacostraca</taxon>
        <taxon>Eucarida</taxon>
        <taxon>Decapoda</taxon>
        <taxon>Pleocyemata</taxon>
        <taxon>Anomura</taxon>
        <taxon>Galatheoidea</taxon>
        <taxon>Porcellanidae</taxon>
        <taxon>Petrolisthes</taxon>
    </lineage>
</organism>
<name>A0AAE1NXF3_9EUCA</name>
<dbReference type="SUPFAM" id="SSF54999">
    <property type="entry name" value="Ribosomal protein S10"/>
    <property type="match status" value="1"/>
</dbReference>
<comment type="subcellular location">
    <subcellularLocation>
        <location evidence="1">Mitochondrion</location>
    </subcellularLocation>
</comment>
<dbReference type="PANTHER" id="PTHR13334">
    <property type="entry name" value="MITOCHONDRIAL 28S RIBOSOMAL PROTEIN S10"/>
    <property type="match status" value="1"/>
</dbReference>
<dbReference type="AlphaFoldDB" id="A0AAE1NXF3"/>
<dbReference type="EMBL" id="JAWZYT010003748">
    <property type="protein sequence ID" value="KAK4296902.1"/>
    <property type="molecule type" value="Genomic_DNA"/>
</dbReference>
<comment type="caution">
    <text evidence="9">The sequence shown here is derived from an EMBL/GenBank/DDBJ whole genome shotgun (WGS) entry which is preliminary data.</text>
</comment>
<gene>
    <name evidence="9" type="ORF">Pmani_030638</name>
</gene>
<evidence type="ECO:0000256" key="4">
    <source>
        <dbReference type="ARBA" id="ARBA00023128"/>
    </source>
</evidence>
<sequence length="210" mass="23421">MFSSASGGIRTALVLTLRNNVTGLRGVTQAASWPAGDRLALQTCGARLTQPPPSPLYTASATRLFHKTVPVCSESAVVEDKGERDRLYSLVEVECRGHETAVLQSYLTFLTTAAAHLGIEVKDVKWPKKHLQRWTLLKAVHVQKKHRVQYETRTHFLTLGLPRLTQSTADTFLEYIQRNLPEGISMKVTKHELQTLPPHVKPSSHVVPQQ</sequence>
<keyword evidence="4" id="KW-0496">Mitochondrion</keyword>
<dbReference type="Proteomes" id="UP001292094">
    <property type="component" value="Unassembled WGS sequence"/>
</dbReference>
<keyword evidence="3" id="KW-0689">Ribosomal protein</keyword>
<dbReference type="GO" id="GO:0005763">
    <property type="term" value="C:mitochondrial small ribosomal subunit"/>
    <property type="evidence" value="ECO:0007669"/>
    <property type="project" value="InterPro"/>
</dbReference>
<keyword evidence="5" id="KW-0687">Ribonucleoprotein</keyword>
<dbReference type="SMART" id="SM01403">
    <property type="entry name" value="Ribosomal_S10"/>
    <property type="match status" value="1"/>
</dbReference>
<dbReference type="Pfam" id="PF00338">
    <property type="entry name" value="Ribosomal_S10"/>
    <property type="match status" value="1"/>
</dbReference>
<evidence type="ECO:0000313" key="10">
    <source>
        <dbReference type="Proteomes" id="UP001292094"/>
    </source>
</evidence>
<evidence type="ECO:0000313" key="9">
    <source>
        <dbReference type="EMBL" id="KAK4296902.1"/>
    </source>
</evidence>
<dbReference type="InterPro" id="IPR027486">
    <property type="entry name" value="Ribosomal_uS10_dom"/>
</dbReference>
<accession>A0AAE1NXF3</accession>
<evidence type="ECO:0000256" key="6">
    <source>
        <dbReference type="ARBA" id="ARBA00035261"/>
    </source>
</evidence>
<dbReference type="InterPro" id="IPR036838">
    <property type="entry name" value="Ribosomal_uS10_dom_sf"/>
</dbReference>
<keyword evidence="10" id="KW-1185">Reference proteome</keyword>
<dbReference type="Gene3D" id="3.30.70.600">
    <property type="entry name" value="Ribosomal protein S10 domain"/>
    <property type="match status" value="1"/>
</dbReference>
<reference evidence="9" key="1">
    <citation type="submission" date="2023-11" db="EMBL/GenBank/DDBJ databases">
        <title>Genome assemblies of two species of porcelain crab, Petrolisthes cinctipes and Petrolisthes manimaculis (Anomura: Porcellanidae).</title>
        <authorList>
            <person name="Angst P."/>
        </authorList>
    </citation>
    <scope>NUCLEOTIDE SEQUENCE</scope>
    <source>
        <strain evidence="9">PB745_02</strain>
        <tissue evidence="9">Gill</tissue>
    </source>
</reference>